<dbReference type="Proteomes" id="UP000004738">
    <property type="component" value="Unassembled WGS sequence"/>
</dbReference>
<evidence type="ECO:0000313" key="1">
    <source>
        <dbReference type="EMBL" id="EKB46035.1"/>
    </source>
</evidence>
<evidence type="ECO:0000313" key="2">
    <source>
        <dbReference type="Proteomes" id="UP000004738"/>
    </source>
</evidence>
<reference evidence="1 2" key="1">
    <citation type="journal article" date="2012" name="J. Bacteriol.">
        <title>Draft Genome Sequence of Bacillus isronensis Strain B3W22, Isolated from the Upper Atmosphere.</title>
        <authorList>
            <person name="Shivaji S."/>
            <person name="Ara S."/>
            <person name="Singh S.K."/>
            <person name="Bandi S."/>
            <person name="Singh A."/>
            <person name="Pinnaka A.K."/>
        </authorList>
    </citation>
    <scope>NUCLEOTIDE SEQUENCE [LARGE SCALE GENOMIC DNA]</scope>
    <source>
        <strain evidence="1 2">B3W22</strain>
    </source>
</reference>
<comment type="caution">
    <text evidence="1">The sequence shown here is derived from an EMBL/GenBank/DDBJ whole genome shotgun (WGS) entry which is preliminary data.</text>
</comment>
<dbReference type="RefSeq" id="WP_008404383.1">
    <property type="nucleotide sequence ID" value="NZ_AMCK01000003.1"/>
</dbReference>
<accession>K1KPG1</accession>
<dbReference type="AlphaFoldDB" id="K1KPG1"/>
<dbReference type="PATRIC" id="fig|1224748.3.peg.921"/>
<keyword evidence="2" id="KW-1185">Reference proteome</keyword>
<sequence>MDIQQKINEIQREIDLIFLDEGFAINKTIQNKMQEYLVEIYYLRKKLHFEIEQGKDKKPTMDEIEKVYSELINLEYHPNSVLNNIKNVDYLNFNKMPNVMLETSTGLLWPKMTQEFPYKEYSLQEKNRIMIDFELDGFKDWRLPNITVLKKFSRLRKFPYLEKRGFTINGSDSYWISGAKPNHMCNLSNVTYPSYELIAKEGNRALLMPYSSVIRAKESIAVEWADPKYILKSLQVHELTPILSTEVEQIAYEKFYKTLPKLLLELNALNSPTFYKEYFKDSKEHQLMEVKEFREIQYKEEFDEDKKSLLSYYPAAYKLFDHIIKELAETEHQKADLIKKINRRTVRFTYPPKVIILKSIYGEIVKYIKKTTVSPRDDLYRMLQDLMEQEKELKVVQTVASLTAIERVERPSFKFLKDYSLQQANLFIQSLQQYSNNEELFDSIINWYENLEQAIHSKTYDHLQRLWYEEAIEESTINAWIKEIEYQNMKIYELYTPFIADVLTSKLNLDIFHQIDTIFSQHIMAIENFYAENRLQIHQKFAFQVGGELQEVLETETDFYNLSNLLLEKFQKIVENREQEDIKKRILINIQPLLAVSIDRIASLLASNNEMKNILTEFQKLKRQQLVIFVEDTESFVKAKREREHQYNSLMYRMRKQLVNANK</sequence>
<organism evidence="1 2">
    <name type="scientific">Solibacillus isronensis B3W22</name>
    <dbReference type="NCBI Taxonomy" id="1224748"/>
    <lineage>
        <taxon>Bacteria</taxon>
        <taxon>Bacillati</taxon>
        <taxon>Bacillota</taxon>
        <taxon>Bacilli</taxon>
        <taxon>Bacillales</taxon>
        <taxon>Caryophanaceae</taxon>
        <taxon>Solibacillus</taxon>
    </lineage>
</organism>
<dbReference type="EMBL" id="AMCK01000003">
    <property type="protein sequence ID" value="EKB46035.1"/>
    <property type="molecule type" value="Genomic_DNA"/>
</dbReference>
<name>K1KPG1_9BACL</name>
<gene>
    <name evidence="1" type="ORF">B857_00929</name>
</gene>
<proteinExistence type="predicted"/>
<protein>
    <submittedName>
        <fullName evidence="1">Uncharacterized protein</fullName>
    </submittedName>
</protein>